<dbReference type="AlphaFoldDB" id="A0A812RGK3"/>
<gene>
    <name evidence="2" type="ORF">SNAT2548_LOCUS23827</name>
</gene>
<proteinExistence type="predicted"/>
<reference evidence="2" key="1">
    <citation type="submission" date="2021-02" db="EMBL/GenBank/DDBJ databases">
        <authorList>
            <person name="Dougan E. K."/>
            <person name="Rhodes N."/>
            <person name="Thang M."/>
            <person name="Chan C."/>
        </authorList>
    </citation>
    <scope>NUCLEOTIDE SEQUENCE</scope>
</reference>
<protein>
    <submittedName>
        <fullName evidence="2">Uncharacterized protein</fullName>
    </submittedName>
</protein>
<dbReference type="OrthoDB" id="432907at2759"/>
<keyword evidence="3" id="KW-1185">Reference proteome</keyword>
<sequence>MSWLFPSWPWAPVAEEASDPGGAPEEASQFRRTLADLDSSDSEHSSGSSDSWGSSSSFGTSSSSSGSGRYLAYRSQSGLSSVSRPSVDSLAIVPFRPPGALPVFQARPPLGPASTAPGRNQLYFLPQPRPPPGPASTAPGRTQLYFLPPLKGTGKGGVLINHKILADRLSSMALTDQYDLFMFTRSDFLHVVPFPAADDLLRCVGRGDVLTQAGHEFGGVNYNLAIARADTALRYLLAPYETIAGRSLPNRQKTYNIELFWRVIFGQRSLRNLRMPVTCFVTAESVHDRTSWRKILHSEEHNVTFKYQVQMEETRSHPVAEIRVAAWEGPRSVFVVSSITEQGVVG</sequence>
<organism evidence="2 3">
    <name type="scientific">Symbiodinium natans</name>
    <dbReference type="NCBI Taxonomy" id="878477"/>
    <lineage>
        <taxon>Eukaryota</taxon>
        <taxon>Sar</taxon>
        <taxon>Alveolata</taxon>
        <taxon>Dinophyceae</taxon>
        <taxon>Suessiales</taxon>
        <taxon>Symbiodiniaceae</taxon>
        <taxon>Symbiodinium</taxon>
    </lineage>
</organism>
<dbReference type="EMBL" id="CAJNDS010002335">
    <property type="protein sequence ID" value="CAE7438328.1"/>
    <property type="molecule type" value="Genomic_DNA"/>
</dbReference>
<feature type="compositionally biased region" description="Low complexity" evidence="1">
    <location>
        <begin position="45"/>
        <end position="68"/>
    </location>
</feature>
<feature type="region of interest" description="Disordered" evidence="1">
    <location>
        <begin position="14"/>
        <end position="70"/>
    </location>
</feature>
<evidence type="ECO:0000313" key="3">
    <source>
        <dbReference type="Proteomes" id="UP000604046"/>
    </source>
</evidence>
<evidence type="ECO:0000256" key="1">
    <source>
        <dbReference type="SAM" id="MobiDB-lite"/>
    </source>
</evidence>
<evidence type="ECO:0000313" key="2">
    <source>
        <dbReference type="EMBL" id="CAE7438328.1"/>
    </source>
</evidence>
<name>A0A812RGK3_9DINO</name>
<dbReference type="Proteomes" id="UP000604046">
    <property type="component" value="Unassembled WGS sequence"/>
</dbReference>
<accession>A0A812RGK3</accession>
<comment type="caution">
    <text evidence="2">The sequence shown here is derived from an EMBL/GenBank/DDBJ whole genome shotgun (WGS) entry which is preliminary data.</text>
</comment>